<evidence type="ECO:0000313" key="11">
    <source>
        <dbReference type="EMBL" id="RZF20850.1"/>
    </source>
</evidence>
<dbReference type="PANTHER" id="PTHR42982">
    <property type="entry name" value="SEC-INDEPENDENT PROTEIN TRANSLOCASE PROTEIN TATA"/>
    <property type="match status" value="1"/>
</dbReference>
<evidence type="ECO:0000256" key="2">
    <source>
        <dbReference type="ARBA" id="ARBA00022448"/>
    </source>
</evidence>
<dbReference type="Pfam" id="PF02416">
    <property type="entry name" value="TatA_B_E"/>
    <property type="match status" value="1"/>
</dbReference>
<dbReference type="Gene3D" id="1.20.5.3310">
    <property type="match status" value="1"/>
</dbReference>
<dbReference type="PANTHER" id="PTHR42982:SF1">
    <property type="entry name" value="SEC-INDEPENDENT PROTEIN TRANSLOCASE PROTEIN TATA"/>
    <property type="match status" value="1"/>
</dbReference>
<comment type="function">
    <text evidence="9">Part of the twin-arginine translocation (Tat) system that transports large folded proteins containing a characteristic twin-arginine motif in their signal peptide across membranes. TatA could form the protein-conducting channel of the Tat system.</text>
</comment>
<keyword evidence="8 9" id="KW-0472">Membrane</keyword>
<comment type="subcellular location">
    <subcellularLocation>
        <location evidence="1 9">Cell membrane</location>
        <topology evidence="1 9">Single-pass membrane protein</topology>
    </subcellularLocation>
</comment>
<dbReference type="HAMAP" id="MF_00236">
    <property type="entry name" value="TatA_E"/>
    <property type="match status" value="1"/>
</dbReference>
<feature type="transmembrane region" description="Helical" evidence="9">
    <location>
        <begin position="6"/>
        <end position="24"/>
    </location>
</feature>
<keyword evidence="12" id="KW-1185">Reference proteome</keyword>
<comment type="subunit">
    <text evidence="9">Forms a complex with TatC.</text>
</comment>
<gene>
    <name evidence="9" type="primary">tatA</name>
    <name evidence="11" type="ORF">DAY19_12755</name>
</gene>
<accession>A0ABY0IE21</accession>
<dbReference type="Proteomes" id="UP000443582">
    <property type="component" value="Unassembled WGS sequence"/>
</dbReference>
<keyword evidence="5 9" id="KW-0653">Protein transport</keyword>
<dbReference type="RefSeq" id="WP_115363070.1">
    <property type="nucleotide sequence ID" value="NZ_QDKL01000003.1"/>
</dbReference>
<proteinExistence type="inferred from homology"/>
<dbReference type="EMBL" id="QDKL01000003">
    <property type="protein sequence ID" value="RZF20850.1"/>
    <property type="molecule type" value="Genomic_DNA"/>
</dbReference>
<evidence type="ECO:0000256" key="9">
    <source>
        <dbReference type="HAMAP-Rule" id="MF_00236"/>
    </source>
</evidence>
<dbReference type="InterPro" id="IPR003369">
    <property type="entry name" value="TatA/B/E"/>
</dbReference>
<keyword evidence="4 9" id="KW-0812">Transmembrane</keyword>
<keyword evidence="6 9" id="KW-1133">Transmembrane helix</keyword>
<keyword evidence="3 9" id="KW-1003">Cell membrane</keyword>
<comment type="caution">
    <text evidence="11">The sequence shown here is derived from an EMBL/GenBank/DDBJ whole genome shotgun (WGS) entry which is preliminary data.</text>
</comment>
<name>A0ABY0IE21_9BACT</name>
<evidence type="ECO:0000256" key="4">
    <source>
        <dbReference type="ARBA" id="ARBA00022692"/>
    </source>
</evidence>
<evidence type="ECO:0000256" key="1">
    <source>
        <dbReference type="ARBA" id="ARBA00004162"/>
    </source>
</evidence>
<dbReference type="NCBIfam" id="TIGR01411">
    <property type="entry name" value="tatAE"/>
    <property type="match status" value="1"/>
</dbReference>
<sequence length="70" mass="7591">MSLGITESLIILAIIILLFGGKKLPELGKSLGKAITGFKSGLKEEQNEETITAKKITEQSENKKDDTKNS</sequence>
<feature type="region of interest" description="Disordered" evidence="10">
    <location>
        <begin position="49"/>
        <end position="70"/>
    </location>
</feature>
<keyword evidence="7 9" id="KW-0811">Translocation</keyword>
<evidence type="ECO:0000256" key="3">
    <source>
        <dbReference type="ARBA" id="ARBA00022475"/>
    </source>
</evidence>
<evidence type="ECO:0000256" key="7">
    <source>
        <dbReference type="ARBA" id="ARBA00023010"/>
    </source>
</evidence>
<evidence type="ECO:0000256" key="8">
    <source>
        <dbReference type="ARBA" id="ARBA00023136"/>
    </source>
</evidence>
<reference evidence="12" key="1">
    <citation type="journal article" date="2019" name="Int. J. Syst. Evol. Microbiol.">
        <title>Halobacteriovorax valvorus sp. nov., a novel prokaryotic predator isolated from coastal seawater of China.</title>
        <authorList>
            <person name="Chen M.-X."/>
        </authorList>
    </citation>
    <scope>NUCLEOTIDE SEQUENCE [LARGE SCALE GENOMIC DNA]</scope>
    <source>
        <strain evidence="12">BL9</strain>
    </source>
</reference>
<organism evidence="11 12">
    <name type="scientific">Halobacteriovorax vibrionivorans</name>
    <dbReference type="NCBI Taxonomy" id="2152716"/>
    <lineage>
        <taxon>Bacteria</taxon>
        <taxon>Pseudomonadati</taxon>
        <taxon>Bdellovibrionota</taxon>
        <taxon>Bacteriovoracia</taxon>
        <taxon>Bacteriovoracales</taxon>
        <taxon>Halobacteriovoraceae</taxon>
        <taxon>Halobacteriovorax</taxon>
    </lineage>
</organism>
<keyword evidence="2 9" id="KW-0813">Transport</keyword>
<evidence type="ECO:0000256" key="5">
    <source>
        <dbReference type="ARBA" id="ARBA00022927"/>
    </source>
</evidence>
<evidence type="ECO:0000313" key="12">
    <source>
        <dbReference type="Proteomes" id="UP000443582"/>
    </source>
</evidence>
<evidence type="ECO:0000256" key="6">
    <source>
        <dbReference type="ARBA" id="ARBA00022989"/>
    </source>
</evidence>
<dbReference type="InterPro" id="IPR006312">
    <property type="entry name" value="TatA/E"/>
</dbReference>
<protein>
    <recommendedName>
        <fullName evidence="9">Sec-independent protein translocase protein TatA</fullName>
    </recommendedName>
</protein>
<evidence type="ECO:0000256" key="10">
    <source>
        <dbReference type="SAM" id="MobiDB-lite"/>
    </source>
</evidence>
<comment type="similarity">
    <text evidence="9">Belongs to the TatA/E family.</text>
</comment>